<dbReference type="InterPro" id="IPR022742">
    <property type="entry name" value="Hydrolase_4"/>
</dbReference>
<keyword evidence="1" id="KW-1133">Transmembrane helix</keyword>
<keyword evidence="1" id="KW-0812">Transmembrane</keyword>
<dbReference type="InterPro" id="IPR029058">
    <property type="entry name" value="AB_hydrolase_fold"/>
</dbReference>
<dbReference type="Pfam" id="PF12146">
    <property type="entry name" value="Hydrolase_4"/>
    <property type="match status" value="1"/>
</dbReference>
<proteinExistence type="predicted"/>
<dbReference type="AlphaFoldDB" id="A0A5E4LX21"/>
<keyword evidence="3" id="KW-0378">Hydrolase</keyword>
<dbReference type="OrthoDB" id="10249433at2759"/>
<feature type="transmembrane region" description="Helical" evidence="1">
    <location>
        <begin position="103"/>
        <end position="126"/>
    </location>
</feature>
<dbReference type="SUPFAM" id="SSF53474">
    <property type="entry name" value="alpha/beta-Hydrolases"/>
    <property type="match status" value="1"/>
</dbReference>
<dbReference type="PANTHER" id="PTHR12277">
    <property type="entry name" value="ALPHA/BETA HYDROLASE DOMAIN-CONTAINING PROTEIN"/>
    <property type="match status" value="1"/>
</dbReference>
<dbReference type="GO" id="GO:0052651">
    <property type="term" value="P:monoacylglycerol catabolic process"/>
    <property type="evidence" value="ECO:0007669"/>
    <property type="project" value="TreeGrafter"/>
</dbReference>
<dbReference type="Proteomes" id="UP000325440">
    <property type="component" value="Unassembled WGS sequence"/>
</dbReference>
<gene>
    <name evidence="3" type="ORF">CINCED_3A001964</name>
</gene>
<keyword evidence="3" id="KW-0645">Protease</keyword>
<dbReference type="Gene3D" id="3.40.50.1820">
    <property type="entry name" value="alpha/beta hydrolase"/>
    <property type="match status" value="1"/>
</dbReference>
<dbReference type="GO" id="GO:0006660">
    <property type="term" value="P:phosphatidylserine catabolic process"/>
    <property type="evidence" value="ECO:0007669"/>
    <property type="project" value="TreeGrafter"/>
</dbReference>
<accession>A0A5E4LX21</accession>
<dbReference type="PANTHER" id="PTHR12277:SF194">
    <property type="entry name" value="FI04476P"/>
    <property type="match status" value="1"/>
</dbReference>
<organism evidence="3 4">
    <name type="scientific">Cinara cedri</name>
    <dbReference type="NCBI Taxonomy" id="506608"/>
    <lineage>
        <taxon>Eukaryota</taxon>
        <taxon>Metazoa</taxon>
        <taxon>Ecdysozoa</taxon>
        <taxon>Arthropoda</taxon>
        <taxon>Hexapoda</taxon>
        <taxon>Insecta</taxon>
        <taxon>Pterygota</taxon>
        <taxon>Neoptera</taxon>
        <taxon>Paraneoptera</taxon>
        <taxon>Hemiptera</taxon>
        <taxon>Sternorrhyncha</taxon>
        <taxon>Aphidomorpha</taxon>
        <taxon>Aphidoidea</taxon>
        <taxon>Aphididae</taxon>
        <taxon>Lachninae</taxon>
        <taxon>Cinara</taxon>
    </lineage>
</organism>
<dbReference type="EMBL" id="CABPRJ010000001">
    <property type="protein sequence ID" value="VVC24110.1"/>
    <property type="molecule type" value="Genomic_DNA"/>
</dbReference>
<evidence type="ECO:0000313" key="3">
    <source>
        <dbReference type="EMBL" id="VVC24110.1"/>
    </source>
</evidence>
<keyword evidence="3" id="KW-0031">Aminopeptidase</keyword>
<name>A0A5E4LX21_9HEMI</name>
<keyword evidence="1" id="KW-0472">Membrane</keyword>
<evidence type="ECO:0000256" key="1">
    <source>
        <dbReference type="SAM" id="Phobius"/>
    </source>
</evidence>
<dbReference type="GO" id="GO:0047372">
    <property type="term" value="F:monoacylglycerol lipase activity"/>
    <property type="evidence" value="ECO:0007669"/>
    <property type="project" value="TreeGrafter"/>
</dbReference>
<keyword evidence="4" id="KW-1185">Reference proteome</keyword>
<evidence type="ECO:0000313" key="4">
    <source>
        <dbReference type="Proteomes" id="UP000325440"/>
    </source>
</evidence>
<evidence type="ECO:0000259" key="2">
    <source>
        <dbReference type="Pfam" id="PF12146"/>
    </source>
</evidence>
<dbReference type="GO" id="GO:0004622">
    <property type="term" value="F:phosphatidylcholine lysophospholipase activity"/>
    <property type="evidence" value="ECO:0007669"/>
    <property type="project" value="TreeGrafter"/>
</dbReference>
<feature type="domain" description="Serine aminopeptidase S33" evidence="2">
    <location>
        <begin position="206"/>
        <end position="325"/>
    </location>
</feature>
<dbReference type="GO" id="GO:0005789">
    <property type="term" value="C:endoplasmic reticulum membrane"/>
    <property type="evidence" value="ECO:0007669"/>
    <property type="project" value="TreeGrafter"/>
</dbReference>
<reference evidence="3 4" key="1">
    <citation type="submission" date="2019-08" db="EMBL/GenBank/DDBJ databases">
        <authorList>
            <person name="Alioto T."/>
            <person name="Alioto T."/>
            <person name="Gomez Garrido J."/>
        </authorList>
    </citation>
    <scope>NUCLEOTIDE SEQUENCE [LARGE SCALE GENOMIC DNA]</scope>
</reference>
<sequence>MLFKLVNGVSTCIGGGKLKFAEVAVAGWWRGNTHARLFIRSGLRGGRGGLHSRNRYPYCNCALTRSRTVHGSLRHFLLPTSFKLTNIANKLSKMTLKGCLKRTCCITSSFFAIILFLVFIIIPIVFRYSPSLQRGMIFLNYVRIPAVVNYSHPENYGIKGANNFYIKTFDNITLGVWHILPGNLLKKYDEDKSSYERLLSNGEPIVIYMHGNSGTRANEHRVQLYHVLQKINCHVIAVDYRSYADSTDVEVSESGVVSDAMEVFKWTHERANGSPIFGWGHSLGTGISAHAYSLLEKEGLYPNGLILEAPFTKMSDEIREYPLTKIHRMLPWFEFFIIEPVVENNIIFDTETNLMNTKMPILILHAKDDVVIPYKLGEKLYTHLLKTRQNAKTEIVLYDQHYKYGHKYICKDEELGNRTWKFIQDSLENSSQ</sequence>
<protein>
    <submittedName>
        <fullName evidence="3">Serine aminopeptidase, S33,Alpha/Beta hydrolase fold</fullName>
    </submittedName>
</protein>
<dbReference type="GO" id="GO:0004177">
    <property type="term" value="F:aminopeptidase activity"/>
    <property type="evidence" value="ECO:0007669"/>
    <property type="project" value="UniProtKB-KW"/>
</dbReference>